<dbReference type="InterPro" id="IPR039809">
    <property type="entry name" value="Chemokine_b/g/d"/>
</dbReference>
<keyword evidence="5" id="KW-1185">Reference proteome</keyword>
<dbReference type="SMART" id="SM00199">
    <property type="entry name" value="SCY"/>
    <property type="match status" value="1"/>
</dbReference>
<evidence type="ECO:0000313" key="5">
    <source>
        <dbReference type="Proteomes" id="UP000261520"/>
    </source>
</evidence>
<dbReference type="Gene3D" id="2.40.50.40">
    <property type="match status" value="1"/>
</dbReference>
<dbReference type="SUPFAM" id="SSF54117">
    <property type="entry name" value="Interleukin 8-like chemokines"/>
    <property type="match status" value="1"/>
</dbReference>
<dbReference type="Pfam" id="PF00048">
    <property type="entry name" value="IL8"/>
    <property type="match status" value="1"/>
</dbReference>
<feature type="signal peptide" evidence="2">
    <location>
        <begin position="1"/>
        <end position="23"/>
    </location>
</feature>
<dbReference type="GO" id="GO:0005615">
    <property type="term" value="C:extracellular space"/>
    <property type="evidence" value="ECO:0007669"/>
    <property type="project" value="UniProtKB-KW"/>
</dbReference>
<organism evidence="4 5">
    <name type="scientific">Periophthalmus magnuspinnatus</name>
    <dbReference type="NCBI Taxonomy" id="409849"/>
    <lineage>
        <taxon>Eukaryota</taxon>
        <taxon>Metazoa</taxon>
        <taxon>Chordata</taxon>
        <taxon>Craniata</taxon>
        <taxon>Vertebrata</taxon>
        <taxon>Euteleostomi</taxon>
        <taxon>Actinopterygii</taxon>
        <taxon>Neopterygii</taxon>
        <taxon>Teleostei</taxon>
        <taxon>Neoteleostei</taxon>
        <taxon>Acanthomorphata</taxon>
        <taxon>Gobiaria</taxon>
        <taxon>Gobiiformes</taxon>
        <taxon>Gobioidei</taxon>
        <taxon>Gobiidae</taxon>
        <taxon>Oxudercinae</taxon>
        <taxon>Periophthalmus</taxon>
    </lineage>
</organism>
<dbReference type="GO" id="GO:0008009">
    <property type="term" value="F:chemokine activity"/>
    <property type="evidence" value="ECO:0007669"/>
    <property type="project" value="InterPro"/>
</dbReference>
<sequence>MDPKVCVLLLLLFGVILKCLLFAAEVAQDCCLRVAQQRLPARRIQSYKVQEAGRGCDISATVVQMKGGKHLCLPHPEGHLWVQRVMKMVDQREENQQQ</sequence>
<reference evidence="4" key="1">
    <citation type="submission" date="2025-08" db="UniProtKB">
        <authorList>
            <consortium name="Ensembl"/>
        </authorList>
    </citation>
    <scope>IDENTIFICATION</scope>
</reference>
<feature type="chain" id="PRO_5017390431" description="Chemokine interleukin-8-like domain-containing protein" evidence="2">
    <location>
        <begin position="24"/>
        <end position="98"/>
    </location>
</feature>
<evidence type="ECO:0000256" key="1">
    <source>
        <dbReference type="ARBA" id="ARBA00022514"/>
    </source>
</evidence>
<feature type="domain" description="Chemokine interleukin-8-like" evidence="3">
    <location>
        <begin position="27"/>
        <end position="89"/>
    </location>
</feature>
<evidence type="ECO:0000259" key="3">
    <source>
        <dbReference type="SMART" id="SM00199"/>
    </source>
</evidence>
<name>A0A3B4ABZ2_9GOBI</name>
<dbReference type="AlphaFoldDB" id="A0A3B4ABZ2"/>
<proteinExistence type="predicted"/>
<dbReference type="Ensembl" id="ENSPMGT00000015528.1">
    <property type="protein sequence ID" value="ENSPMGP00000014558.1"/>
    <property type="gene ID" value="ENSPMGG00000011895.1"/>
</dbReference>
<evidence type="ECO:0000313" key="4">
    <source>
        <dbReference type="Ensembl" id="ENSPMGP00000014558.1"/>
    </source>
</evidence>
<evidence type="ECO:0000256" key="2">
    <source>
        <dbReference type="SAM" id="SignalP"/>
    </source>
</evidence>
<keyword evidence="1" id="KW-0202">Cytokine</keyword>
<dbReference type="PANTHER" id="PTHR12015">
    <property type="entry name" value="SMALL INDUCIBLE CYTOKINE A"/>
    <property type="match status" value="1"/>
</dbReference>
<dbReference type="Proteomes" id="UP000261520">
    <property type="component" value="Unplaced"/>
</dbReference>
<dbReference type="InterPro" id="IPR036048">
    <property type="entry name" value="Interleukin_8-like_sf"/>
</dbReference>
<dbReference type="GO" id="GO:0006955">
    <property type="term" value="P:immune response"/>
    <property type="evidence" value="ECO:0007669"/>
    <property type="project" value="InterPro"/>
</dbReference>
<protein>
    <recommendedName>
        <fullName evidence="3">Chemokine interleukin-8-like domain-containing protein</fullName>
    </recommendedName>
</protein>
<dbReference type="InterPro" id="IPR001811">
    <property type="entry name" value="Chemokine_IL8-like_dom"/>
</dbReference>
<dbReference type="CDD" id="cd00169">
    <property type="entry name" value="Chemokine"/>
    <property type="match status" value="1"/>
</dbReference>
<reference evidence="4" key="2">
    <citation type="submission" date="2025-09" db="UniProtKB">
        <authorList>
            <consortium name="Ensembl"/>
        </authorList>
    </citation>
    <scope>IDENTIFICATION</scope>
</reference>
<accession>A0A3B4ABZ2</accession>
<dbReference type="STRING" id="409849.ENSPMGP00000014558"/>
<keyword evidence="2" id="KW-0732">Signal</keyword>
<dbReference type="PANTHER" id="PTHR12015:SF108">
    <property type="entry name" value="C-C MOTIF CHEMOKINE 20"/>
    <property type="match status" value="1"/>
</dbReference>